<comment type="caution">
    <text evidence="1">The sequence shown here is derived from an EMBL/GenBank/DDBJ whole genome shotgun (WGS) entry which is preliminary data.</text>
</comment>
<reference evidence="1 2" key="1">
    <citation type="submission" date="2019-02" db="EMBL/GenBank/DDBJ databases">
        <title>Genome sequence of the sea-ice species Brumimicrobium glaciale.</title>
        <authorList>
            <person name="Bowman J.P."/>
        </authorList>
    </citation>
    <scope>NUCLEOTIDE SEQUENCE [LARGE SCALE GENOMIC DNA]</scope>
    <source>
        <strain evidence="1 2">IC156</strain>
    </source>
</reference>
<protein>
    <submittedName>
        <fullName evidence="1">Uncharacterized protein</fullName>
    </submittedName>
</protein>
<evidence type="ECO:0000313" key="2">
    <source>
        <dbReference type="Proteomes" id="UP000293952"/>
    </source>
</evidence>
<evidence type="ECO:0000313" key="1">
    <source>
        <dbReference type="EMBL" id="RYM34957.1"/>
    </source>
</evidence>
<accession>A0A4Q4KQ03</accession>
<dbReference type="EMBL" id="SETE01000002">
    <property type="protein sequence ID" value="RYM34957.1"/>
    <property type="molecule type" value="Genomic_DNA"/>
</dbReference>
<gene>
    <name evidence="1" type="ORF">ERX46_06175</name>
</gene>
<dbReference type="RefSeq" id="WP_130092965.1">
    <property type="nucleotide sequence ID" value="NZ_SETE01000002.1"/>
</dbReference>
<name>A0A4Q4KQ03_9FLAO</name>
<keyword evidence="2" id="KW-1185">Reference proteome</keyword>
<dbReference type="OrthoDB" id="1149281at2"/>
<proteinExistence type="predicted"/>
<sequence>MKSILFLTVITFFSTGIIAQEKLIHVFVALCDNDSQGIVPVPKSIGDGTKPNTNLYWGAGYGMRNFFDKKTTDWVLIADLESENPMILDRILFKHRTKDIYLLADAYNGRNIKECTENFLLSSNGQSPETITYQNKQFEFGGGADLFVYIGHNGLMDFDLNPKFKENKNPKDVMILGCYSKSYFKEHIKKANANPVLWTTHLMAPEAYVLHGALNGYVINETGAQIDERAAQAYNTYQKCGIKGARGLFTSGF</sequence>
<dbReference type="Proteomes" id="UP000293952">
    <property type="component" value="Unassembled WGS sequence"/>
</dbReference>
<organism evidence="1 2">
    <name type="scientific">Brumimicrobium glaciale</name>
    <dbReference type="NCBI Taxonomy" id="200475"/>
    <lineage>
        <taxon>Bacteria</taxon>
        <taxon>Pseudomonadati</taxon>
        <taxon>Bacteroidota</taxon>
        <taxon>Flavobacteriia</taxon>
        <taxon>Flavobacteriales</taxon>
        <taxon>Crocinitomicaceae</taxon>
        <taxon>Brumimicrobium</taxon>
    </lineage>
</organism>
<dbReference type="AlphaFoldDB" id="A0A4Q4KQ03"/>